<gene>
    <name evidence="1" type="ORF">E3N88_09742</name>
</gene>
<proteinExistence type="predicted"/>
<sequence>MPKDHPRDLYDIQHHHTCVPVVKCSYSRIHKEFTLTLLNGSIKVVDLVQLFVLAAPFVFDLENLPLENPDDGQEGRQALRWVKARAQVLTGEKFPSEGRSDSSEAALLPKDNLFLPKVLQDNCFGRITGIKSSEDLKASKDIKLPRNLLLLQRQRQRLLRFIL</sequence>
<protein>
    <submittedName>
        <fullName evidence="1">Uncharacterized protein</fullName>
    </submittedName>
</protein>
<comment type="caution">
    <text evidence="1">The sequence shown here is derived from an EMBL/GenBank/DDBJ whole genome shotgun (WGS) entry which is preliminary data.</text>
</comment>
<organism evidence="1 2">
    <name type="scientific">Mikania micrantha</name>
    <name type="common">bitter vine</name>
    <dbReference type="NCBI Taxonomy" id="192012"/>
    <lineage>
        <taxon>Eukaryota</taxon>
        <taxon>Viridiplantae</taxon>
        <taxon>Streptophyta</taxon>
        <taxon>Embryophyta</taxon>
        <taxon>Tracheophyta</taxon>
        <taxon>Spermatophyta</taxon>
        <taxon>Magnoliopsida</taxon>
        <taxon>eudicotyledons</taxon>
        <taxon>Gunneridae</taxon>
        <taxon>Pentapetalae</taxon>
        <taxon>asterids</taxon>
        <taxon>campanulids</taxon>
        <taxon>Asterales</taxon>
        <taxon>Asteraceae</taxon>
        <taxon>Asteroideae</taxon>
        <taxon>Heliantheae alliance</taxon>
        <taxon>Eupatorieae</taxon>
        <taxon>Mikania</taxon>
    </lineage>
</organism>
<dbReference type="AlphaFoldDB" id="A0A5N6PM65"/>
<name>A0A5N6PM65_9ASTR</name>
<accession>A0A5N6PM65</accession>
<dbReference type="Proteomes" id="UP000326396">
    <property type="component" value="Linkage Group LG12"/>
</dbReference>
<keyword evidence="2" id="KW-1185">Reference proteome</keyword>
<evidence type="ECO:0000313" key="1">
    <source>
        <dbReference type="EMBL" id="KAD6455036.1"/>
    </source>
</evidence>
<reference evidence="1 2" key="1">
    <citation type="submission" date="2019-05" db="EMBL/GenBank/DDBJ databases">
        <title>Mikania micrantha, genome provides insights into the molecular mechanism of rapid growth.</title>
        <authorList>
            <person name="Liu B."/>
        </authorList>
    </citation>
    <scope>NUCLEOTIDE SEQUENCE [LARGE SCALE GENOMIC DNA]</scope>
    <source>
        <strain evidence="1">NLD-2019</strain>
        <tissue evidence="1">Leaf</tissue>
    </source>
</reference>
<dbReference type="EMBL" id="SZYD01000004">
    <property type="protein sequence ID" value="KAD6455036.1"/>
    <property type="molecule type" value="Genomic_DNA"/>
</dbReference>
<evidence type="ECO:0000313" key="2">
    <source>
        <dbReference type="Proteomes" id="UP000326396"/>
    </source>
</evidence>